<dbReference type="EnsemblMetazoa" id="ISCW012834-RA">
    <property type="protein sequence ID" value="ISCW012834-PA"/>
    <property type="gene ID" value="ISCW012834"/>
</dbReference>
<dbReference type="EMBL" id="DS921196">
    <property type="protein sequence ID" value="EEC17265.1"/>
    <property type="molecule type" value="Genomic_DNA"/>
</dbReference>
<name>B7QEJ3_IXOSC</name>
<dbReference type="VEuPathDB" id="VectorBase:ISCI012834"/>
<evidence type="ECO:0000313" key="3">
    <source>
        <dbReference type="Proteomes" id="UP000001555"/>
    </source>
</evidence>
<keyword evidence="3" id="KW-1185">Reference proteome</keyword>
<evidence type="ECO:0000313" key="2">
    <source>
        <dbReference type="EnsemblMetazoa" id="ISCW012834-PA"/>
    </source>
</evidence>
<reference evidence="1 3" key="1">
    <citation type="submission" date="2008-03" db="EMBL/GenBank/DDBJ databases">
        <title>Annotation of Ixodes scapularis.</title>
        <authorList>
            <consortium name="Ixodes scapularis Genome Project Consortium"/>
            <person name="Caler E."/>
            <person name="Hannick L.I."/>
            <person name="Bidwell S."/>
            <person name="Joardar V."/>
            <person name="Thiagarajan M."/>
            <person name="Amedeo P."/>
            <person name="Galinsky K.J."/>
            <person name="Schobel S."/>
            <person name="Inman J."/>
            <person name="Hostetler J."/>
            <person name="Miller J."/>
            <person name="Hammond M."/>
            <person name="Megy K."/>
            <person name="Lawson D."/>
            <person name="Kodira C."/>
            <person name="Sutton G."/>
            <person name="Meyer J."/>
            <person name="Hill C.A."/>
            <person name="Birren B."/>
            <person name="Nene V."/>
            <person name="Collins F."/>
            <person name="Alarcon-Chaidez F."/>
            <person name="Wikel S."/>
            <person name="Strausberg R."/>
        </authorList>
    </citation>
    <scope>NUCLEOTIDE SEQUENCE [LARGE SCALE GENOMIC DNA]</scope>
    <source>
        <strain evidence="3">Wikel</strain>
        <strain evidence="1">Wikel colony</strain>
    </source>
</reference>
<dbReference type="EMBL" id="ABJB010804749">
    <property type="status" value="NOT_ANNOTATED_CDS"/>
    <property type="molecule type" value="Genomic_DNA"/>
</dbReference>
<dbReference type="HOGENOM" id="CLU_2136231_0_0_1"/>
<gene>
    <name evidence="1" type="ORF">IscW_ISCW012834</name>
</gene>
<reference evidence="2" key="2">
    <citation type="submission" date="2020-05" db="UniProtKB">
        <authorList>
            <consortium name="EnsemblMetazoa"/>
        </authorList>
    </citation>
    <scope>IDENTIFICATION</scope>
    <source>
        <strain evidence="2">wikel</strain>
    </source>
</reference>
<sequence length="113" mass="12187">MRLTVPSKDNTPLSTPEVCTYFPPCLRSMFVIRITCFSLGGSHSHIKIGNRQSAVSANGQYVEESLRLFNTGSHDVDTTGPPSAALIRRDSGFDTAFLAVYSPGLSSPLHSAK</sequence>
<organism>
    <name type="scientific">Ixodes scapularis</name>
    <name type="common">Black-legged tick</name>
    <name type="synonym">Deer tick</name>
    <dbReference type="NCBI Taxonomy" id="6945"/>
    <lineage>
        <taxon>Eukaryota</taxon>
        <taxon>Metazoa</taxon>
        <taxon>Ecdysozoa</taxon>
        <taxon>Arthropoda</taxon>
        <taxon>Chelicerata</taxon>
        <taxon>Arachnida</taxon>
        <taxon>Acari</taxon>
        <taxon>Parasitiformes</taxon>
        <taxon>Ixodida</taxon>
        <taxon>Ixodoidea</taxon>
        <taxon>Ixodidae</taxon>
        <taxon>Ixodinae</taxon>
        <taxon>Ixodes</taxon>
    </lineage>
</organism>
<protein>
    <submittedName>
        <fullName evidence="1 2">Uncharacterized protein</fullName>
    </submittedName>
</protein>
<accession>B7QEJ3</accession>
<dbReference type="AlphaFoldDB" id="B7QEJ3"/>
<dbReference type="VEuPathDB" id="VectorBase:ISCW012834"/>
<dbReference type="PaxDb" id="6945-B7QEJ3"/>
<dbReference type="InParanoid" id="B7QEJ3"/>
<proteinExistence type="predicted"/>
<dbReference type="Proteomes" id="UP000001555">
    <property type="component" value="Unassembled WGS sequence"/>
</dbReference>
<evidence type="ECO:0000313" key="1">
    <source>
        <dbReference type="EMBL" id="EEC17265.1"/>
    </source>
</evidence>